<feature type="transmembrane region" description="Helical" evidence="5">
    <location>
        <begin position="51"/>
        <end position="73"/>
    </location>
</feature>
<feature type="transmembrane region" description="Helical" evidence="5">
    <location>
        <begin position="220"/>
        <end position="237"/>
    </location>
</feature>
<dbReference type="EMBL" id="LR778175">
    <property type="protein sequence ID" value="CAB1275567.1"/>
    <property type="molecule type" value="Genomic_DNA"/>
</dbReference>
<keyword evidence="7" id="KW-1185">Reference proteome</keyword>
<reference evidence="6 7" key="1">
    <citation type="submission" date="2020-03" db="EMBL/GenBank/DDBJ databases">
        <authorList>
            <person name="Picone N."/>
        </authorList>
    </citation>
    <scope>NUCLEOTIDE SEQUENCE [LARGE SCALE GENOMIC DNA]</scope>
    <source>
        <strain evidence="6">NSCAC1</strain>
    </source>
</reference>
<comment type="subcellular location">
    <subcellularLocation>
        <location evidence="1">Endomembrane system</location>
        <topology evidence="1">Multi-pass membrane protein</topology>
    </subcellularLocation>
</comment>
<organism evidence="6 7">
    <name type="scientific">Candidatus Nitrosacidococcus tergens</name>
    <dbReference type="NCBI Taxonomy" id="553981"/>
    <lineage>
        <taxon>Bacteria</taxon>
        <taxon>Pseudomonadati</taxon>
        <taxon>Pseudomonadota</taxon>
        <taxon>Gammaproteobacteria</taxon>
        <taxon>Chromatiales</taxon>
        <taxon>Chromatiaceae</taxon>
        <taxon>Candidatus Nitrosacidococcus</taxon>
    </lineage>
</organism>
<evidence type="ECO:0000256" key="3">
    <source>
        <dbReference type="ARBA" id="ARBA00022989"/>
    </source>
</evidence>
<evidence type="ECO:0000313" key="6">
    <source>
        <dbReference type="EMBL" id="CAB1275567.1"/>
    </source>
</evidence>
<evidence type="ECO:0000256" key="4">
    <source>
        <dbReference type="ARBA" id="ARBA00023136"/>
    </source>
</evidence>
<dbReference type="GO" id="GO:0012505">
    <property type="term" value="C:endomembrane system"/>
    <property type="evidence" value="ECO:0007669"/>
    <property type="project" value="UniProtKB-SubCell"/>
</dbReference>
<evidence type="ECO:0000256" key="1">
    <source>
        <dbReference type="ARBA" id="ARBA00004127"/>
    </source>
</evidence>
<dbReference type="AlphaFoldDB" id="A0A7G1Q990"/>
<gene>
    <name evidence="6" type="ORF">NSCAC_0729</name>
</gene>
<keyword evidence="2 5" id="KW-0812">Transmembrane</keyword>
<dbReference type="Gene3D" id="1.20.120.1630">
    <property type="match status" value="1"/>
</dbReference>
<dbReference type="Pfam" id="PF04191">
    <property type="entry name" value="PEMT"/>
    <property type="match status" value="1"/>
</dbReference>
<keyword evidence="4 5" id="KW-0472">Membrane</keyword>
<evidence type="ECO:0000313" key="7">
    <source>
        <dbReference type="Proteomes" id="UP000516072"/>
    </source>
</evidence>
<dbReference type="InterPro" id="IPR007318">
    <property type="entry name" value="Phopholipid_MeTrfase"/>
</dbReference>
<protein>
    <submittedName>
        <fullName evidence="6">Uncharacterized protein</fullName>
    </submittedName>
</protein>
<evidence type="ECO:0000256" key="5">
    <source>
        <dbReference type="SAM" id="Phobius"/>
    </source>
</evidence>
<name>A0A7G1Q990_9GAMM</name>
<accession>A0A7G1Q990</accession>
<dbReference type="RefSeq" id="WP_197745049.1">
    <property type="nucleotide sequence ID" value="NZ_LR778175.1"/>
</dbReference>
<feature type="transmembrane region" description="Helical" evidence="5">
    <location>
        <begin position="105"/>
        <end position="132"/>
    </location>
</feature>
<keyword evidence="3 5" id="KW-1133">Transmembrane helix</keyword>
<dbReference type="Proteomes" id="UP000516072">
    <property type="component" value="Chromosome"/>
</dbReference>
<feature type="transmembrane region" description="Helical" evidence="5">
    <location>
        <begin position="21"/>
        <end position="39"/>
    </location>
</feature>
<evidence type="ECO:0000256" key="2">
    <source>
        <dbReference type="ARBA" id="ARBA00022692"/>
    </source>
</evidence>
<dbReference type="KEGG" id="ntg:NSCAC_0729"/>
<sequence length="247" mass="28661">MKEEQKSLFIRYGDFIFKYRNGVFPIILAILFLSFSPINSDYAHINLAVDLLGFFIYFFGEGIRVMTIGLTYIKRGGKDKQVYADNLIIEGIFAHCRNPLYLGNLFIFLSFFIIHGNIWVYILGTLFFLTAYNAMVAAEEFFLQQKFDIIYIRYCSQVNRWLPKITGLKDTFKQIIFDWRQVIGADYSSAYSSMMVILLTIYYKQIDLEDSAIVLSSTQLLKIGIVLTSTMAVIKFLKKKGYLSKNR</sequence>
<proteinExistence type="predicted"/>